<dbReference type="GO" id="GO:0003700">
    <property type="term" value="F:DNA-binding transcription factor activity"/>
    <property type="evidence" value="ECO:0007669"/>
    <property type="project" value="TreeGrafter"/>
</dbReference>
<sequence length="254" mass="27469">MASKSPSTLAQSSSVKSATRTLDIIEYVVAAGRPLVAQEVATALGIPVSSLSYLLSTLVERQYLQREGRRYSAGPGLSRLQAAGGGFTLAERAAPLVRTLRMQLNETTSFFVRDGWQIEALATESSEQALRYTVPRGRSLPMHALAGGKALLAALPPHELDRYFAESEREAFTEATITDETRLRKQLGDIRARGFASTEDEYSRGIVGTARVVTVDGEPVGSLSVAVPRVRFDEALEQRICGLLEKTAALLEAS</sequence>
<keyword evidence="1" id="KW-0805">Transcription regulation</keyword>
<dbReference type="GO" id="GO:0003677">
    <property type="term" value="F:DNA binding"/>
    <property type="evidence" value="ECO:0007669"/>
    <property type="project" value="UniProtKB-KW"/>
</dbReference>
<dbReference type="RefSeq" id="WP_047004302.1">
    <property type="nucleotide sequence ID" value="NZ_LBHB01000002.1"/>
</dbReference>
<evidence type="ECO:0000259" key="5">
    <source>
        <dbReference type="PROSITE" id="PS51078"/>
    </source>
</evidence>
<dbReference type="InterPro" id="IPR005471">
    <property type="entry name" value="Tscrpt_reg_IclR_N"/>
</dbReference>
<dbReference type="Pfam" id="PF09339">
    <property type="entry name" value="HTH_IclR"/>
    <property type="match status" value="1"/>
</dbReference>
<dbReference type="PATRIC" id="fig|1581420.6.peg.2210"/>
<dbReference type="PROSITE" id="PS51077">
    <property type="entry name" value="HTH_ICLR"/>
    <property type="match status" value="1"/>
</dbReference>
<feature type="domain" description="HTH iclR-type" evidence="4">
    <location>
        <begin position="15"/>
        <end position="75"/>
    </location>
</feature>
<dbReference type="PANTHER" id="PTHR30136">
    <property type="entry name" value="HELIX-TURN-HELIX TRANSCRIPTIONAL REGULATOR, ICLR FAMILY"/>
    <property type="match status" value="1"/>
</dbReference>
<keyword evidence="7" id="KW-1185">Reference proteome</keyword>
<dbReference type="InterPro" id="IPR036388">
    <property type="entry name" value="WH-like_DNA-bd_sf"/>
</dbReference>
<dbReference type="SMART" id="SM00346">
    <property type="entry name" value="HTH_ICLR"/>
    <property type="match status" value="1"/>
</dbReference>
<dbReference type="SUPFAM" id="SSF55781">
    <property type="entry name" value="GAF domain-like"/>
    <property type="match status" value="1"/>
</dbReference>
<dbReference type="InterPro" id="IPR029016">
    <property type="entry name" value="GAF-like_dom_sf"/>
</dbReference>
<dbReference type="Gene3D" id="1.10.10.10">
    <property type="entry name" value="Winged helix-like DNA-binding domain superfamily/Winged helix DNA-binding domain"/>
    <property type="match status" value="1"/>
</dbReference>
<protein>
    <submittedName>
        <fullName evidence="6">IclR family transcriptional regulator</fullName>
    </submittedName>
</protein>
<dbReference type="Pfam" id="PF01614">
    <property type="entry name" value="IclR_C"/>
    <property type="match status" value="1"/>
</dbReference>
<dbReference type="AlphaFoldDB" id="A0A0G9MVE2"/>
<evidence type="ECO:0000256" key="3">
    <source>
        <dbReference type="ARBA" id="ARBA00023163"/>
    </source>
</evidence>
<dbReference type="InterPro" id="IPR050707">
    <property type="entry name" value="HTH_MetabolicPath_Reg"/>
</dbReference>
<comment type="caution">
    <text evidence="6">The sequence shown here is derived from an EMBL/GenBank/DDBJ whole genome shotgun (WGS) entry which is preliminary data.</text>
</comment>
<dbReference type="Proteomes" id="UP000053464">
    <property type="component" value="Unassembled WGS sequence"/>
</dbReference>
<dbReference type="OrthoDB" id="9807558at2"/>
<dbReference type="InterPro" id="IPR036390">
    <property type="entry name" value="WH_DNA-bd_sf"/>
</dbReference>
<organism evidence="6 7">
    <name type="scientific">Aurantiacibacter luteus</name>
    <dbReference type="NCBI Taxonomy" id="1581420"/>
    <lineage>
        <taxon>Bacteria</taxon>
        <taxon>Pseudomonadati</taxon>
        <taxon>Pseudomonadota</taxon>
        <taxon>Alphaproteobacteria</taxon>
        <taxon>Sphingomonadales</taxon>
        <taxon>Erythrobacteraceae</taxon>
        <taxon>Aurantiacibacter</taxon>
    </lineage>
</organism>
<evidence type="ECO:0000313" key="6">
    <source>
        <dbReference type="EMBL" id="KLE34655.1"/>
    </source>
</evidence>
<dbReference type="InterPro" id="IPR014757">
    <property type="entry name" value="Tscrpt_reg_IclR_C"/>
</dbReference>
<evidence type="ECO:0000313" key="7">
    <source>
        <dbReference type="Proteomes" id="UP000053464"/>
    </source>
</evidence>
<feature type="domain" description="IclR-ED" evidence="5">
    <location>
        <begin position="76"/>
        <end position="254"/>
    </location>
</feature>
<evidence type="ECO:0000259" key="4">
    <source>
        <dbReference type="PROSITE" id="PS51077"/>
    </source>
</evidence>
<evidence type="ECO:0000256" key="2">
    <source>
        <dbReference type="ARBA" id="ARBA00023125"/>
    </source>
</evidence>
<reference evidence="6 7" key="1">
    <citation type="submission" date="2015-04" db="EMBL/GenBank/DDBJ databases">
        <title>The draft genome sequence of Erythrobacter luteus KA37.</title>
        <authorList>
            <person name="Zhuang L."/>
            <person name="Liu Y."/>
            <person name="Shao Z."/>
        </authorList>
    </citation>
    <scope>NUCLEOTIDE SEQUENCE [LARGE SCALE GENOMIC DNA]</scope>
    <source>
        <strain evidence="6 7">KA37</strain>
    </source>
</reference>
<gene>
    <name evidence="6" type="ORF">AAW00_10800</name>
</gene>
<dbReference type="PANTHER" id="PTHR30136:SF24">
    <property type="entry name" value="HTH-TYPE TRANSCRIPTIONAL REPRESSOR ALLR"/>
    <property type="match status" value="1"/>
</dbReference>
<dbReference type="Gene3D" id="3.30.450.40">
    <property type="match status" value="1"/>
</dbReference>
<evidence type="ECO:0000256" key="1">
    <source>
        <dbReference type="ARBA" id="ARBA00023015"/>
    </source>
</evidence>
<dbReference type="PROSITE" id="PS51078">
    <property type="entry name" value="ICLR_ED"/>
    <property type="match status" value="1"/>
</dbReference>
<proteinExistence type="predicted"/>
<name>A0A0G9MVE2_9SPHN</name>
<dbReference type="STRING" id="1581420.AAW00_10800"/>
<dbReference type="EMBL" id="LBHB01000002">
    <property type="protein sequence ID" value="KLE34655.1"/>
    <property type="molecule type" value="Genomic_DNA"/>
</dbReference>
<keyword evidence="2" id="KW-0238">DNA-binding</keyword>
<accession>A0A0G9MVE2</accession>
<keyword evidence="3" id="KW-0804">Transcription</keyword>
<dbReference type="GO" id="GO:0045892">
    <property type="term" value="P:negative regulation of DNA-templated transcription"/>
    <property type="evidence" value="ECO:0007669"/>
    <property type="project" value="TreeGrafter"/>
</dbReference>
<dbReference type="SUPFAM" id="SSF46785">
    <property type="entry name" value="Winged helix' DNA-binding domain"/>
    <property type="match status" value="1"/>
</dbReference>